<evidence type="ECO:0000256" key="1">
    <source>
        <dbReference type="ARBA" id="ARBA00004479"/>
    </source>
</evidence>
<evidence type="ECO:0000256" key="17">
    <source>
        <dbReference type="SAM" id="Coils"/>
    </source>
</evidence>
<dbReference type="Gene3D" id="2.10.25.10">
    <property type="entry name" value="Laminin"/>
    <property type="match status" value="1"/>
</dbReference>
<comment type="catalytic activity">
    <reaction evidence="14">
        <text>L-seryl-[protein] + ATP = O-phospho-L-seryl-[protein] + ADP + H(+)</text>
        <dbReference type="Rhea" id="RHEA:17989"/>
        <dbReference type="Rhea" id="RHEA-COMP:9863"/>
        <dbReference type="Rhea" id="RHEA-COMP:11604"/>
        <dbReference type="ChEBI" id="CHEBI:15378"/>
        <dbReference type="ChEBI" id="CHEBI:29999"/>
        <dbReference type="ChEBI" id="CHEBI:30616"/>
        <dbReference type="ChEBI" id="CHEBI:83421"/>
        <dbReference type="ChEBI" id="CHEBI:456216"/>
    </reaction>
</comment>
<dbReference type="AlphaFoldDB" id="A0A151U7C0"/>
<dbReference type="Pfam" id="PF07645">
    <property type="entry name" value="EGF_CA"/>
    <property type="match status" value="1"/>
</dbReference>
<keyword evidence="2" id="KW-0723">Serine/threonine-protein kinase</keyword>
<evidence type="ECO:0000256" key="8">
    <source>
        <dbReference type="ARBA" id="ARBA00022741"/>
    </source>
</evidence>
<evidence type="ECO:0000256" key="15">
    <source>
        <dbReference type="ARBA" id="ARBA00047951"/>
    </source>
</evidence>
<proteinExistence type="predicted"/>
<dbReference type="PANTHER" id="PTHR27005">
    <property type="entry name" value="WALL-ASSOCIATED RECEPTOR KINASE-LIKE 21"/>
    <property type="match status" value="1"/>
</dbReference>
<evidence type="ECO:0000256" key="2">
    <source>
        <dbReference type="ARBA" id="ARBA00022527"/>
    </source>
</evidence>
<comment type="caution">
    <text evidence="16">Lacks conserved residue(s) required for the propagation of feature annotation.</text>
</comment>
<dbReference type="SUPFAM" id="SSF56112">
    <property type="entry name" value="Protein kinase-like (PK-like)"/>
    <property type="match status" value="1"/>
</dbReference>
<reference evidence="21 22" key="1">
    <citation type="journal article" date="2012" name="Nat. Biotechnol.">
        <title>Draft genome sequence of pigeonpea (Cajanus cajan), an orphan legume crop of resource-poor farmers.</title>
        <authorList>
            <person name="Varshney R.K."/>
            <person name="Chen W."/>
            <person name="Li Y."/>
            <person name="Bharti A.K."/>
            <person name="Saxena R.K."/>
            <person name="Schlueter J.A."/>
            <person name="Donoghue M.T."/>
            <person name="Azam S."/>
            <person name="Fan G."/>
            <person name="Whaley A.M."/>
            <person name="Farmer A.D."/>
            <person name="Sheridan J."/>
            <person name="Iwata A."/>
            <person name="Tuteja R."/>
            <person name="Penmetsa R.V."/>
            <person name="Wu W."/>
            <person name="Upadhyaya H.D."/>
            <person name="Yang S.P."/>
            <person name="Shah T."/>
            <person name="Saxena K.B."/>
            <person name="Michael T."/>
            <person name="McCombie W.R."/>
            <person name="Yang B."/>
            <person name="Zhang G."/>
            <person name="Yang H."/>
            <person name="Wang J."/>
            <person name="Spillane C."/>
            <person name="Cook D.R."/>
            <person name="May G.D."/>
            <person name="Xu X."/>
            <person name="Jackson S.A."/>
        </authorList>
    </citation>
    <scope>NUCLEOTIDE SEQUENCE [LARGE SCALE GENOMIC DNA]</scope>
    <source>
        <strain evidence="22">cv. Asha</strain>
    </source>
</reference>
<dbReference type="InterPro" id="IPR004252">
    <property type="entry name" value="Probable_transposase_24"/>
</dbReference>
<dbReference type="InterPro" id="IPR000742">
    <property type="entry name" value="EGF"/>
</dbReference>
<dbReference type="GO" id="GO:0005524">
    <property type="term" value="F:ATP binding"/>
    <property type="evidence" value="ECO:0007669"/>
    <property type="project" value="UniProtKB-KW"/>
</dbReference>
<dbReference type="Gramene" id="C.cajan_07708.t">
    <property type="protein sequence ID" value="C.cajan_07708.t"/>
    <property type="gene ID" value="C.cajan_07708"/>
</dbReference>
<keyword evidence="8" id="KW-0547">Nucleotide-binding</keyword>
<evidence type="ECO:0000256" key="18">
    <source>
        <dbReference type="SAM" id="Phobius"/>
    </source>
</evidence>
<dbReference type="Pfam" id="PF07714">
    <property type="entry name" value="PK_Tyr_Ser-Thr"/>
    <property type="match status" value="1"/>
</dbReference>
<evidence type="ECO:0000256" key="13">
    <source>
        <dbReference type="ARBA" id="ARBA00023157"/>
    </source>
</evidence>
<evidence type="ECO:0000256" key="6">
    <source>
        <dbReference type="ARBA" id="ARBA00022729"/>
    </source>
</evidence>
<feature type="transmembrane region" description="Helical" evidence="18">
    <location>
        <begin position="349"/>
        <end position="372"/>
    </location>
</feature>
<keyword evidence="12 18" id="KW-0472">Membrane</keyword>
<dbReference type="InterPro" id="IPR011009">
    <property type="entry name" value="Kinase-like_dom_sf"/>
</dbReference>
<dbReference type="SUPFAM" id="SSF57196">
    <property type="entry name" value="EGF/Laminin"/>
    <property type="match status" value="1"/>
</dbReference>
<dbReference type="FunFam" id="3.30.200.20:FF:000043">
    <property type="entry name" value="Wall-associated receptor kinase 2"/>
    <property type="match status" value="1"/>
</dbReference>
<dbReference type="InterPro" id="IPR001881">
    <property type="entry name" value="EGF-like_Ca-bd_dom"/>
</dbReference>
<dbReference type="InterPro" id="IPR000719">
    <property type="entry name" value="Prot_kinase_dom"/>
</dbReference>
<evidence type="ECO:0000256" key="12">
    <source>
        <dbReference type="ARBA" id="ARBA00023136"/>
    </source>
</evidence>
<dbReference type="PROSITE" id="PS50026">
    <property type="entry name" value="EGF_3"/>
    <property type="match status" value="1"/>
</dbReference>
<dbReference type="SMART" id="SM00179">
    <property type="entry name" value="EGF_CA"/>
    <property type="match status" value="1"/>
</dbReference>
<keyword evidence="9" id="KW-0418">Kinase</keyword>
<comment type="subcellular location">
    <subcellularLocation>
        <location evidence="1">Membrane</location>
        <topology evidence="1">Single-pass type I membrane protein</topology>
    </subcellularLocation>
</comment>
<dbReference type="FunFam" id="2.10.25.10:FF:000038">
    <property type="entry name" value="Fibrillin 2"/>
    <property type="match status" value="1"/>
</dbReference>
<dbReference type="InterPro" id="IPR045274">
    <property type="entry name" value="WAK-like"/>
</dbReference>
<evidence type="ECO:0000256" key="4">
    <source>
        <dbReference type="ARBA" id="ARBA00022679"/>
    </source>
</evidence>
<keyword evidence="22" id="KW-1185">Reference proteome</keyword>
<evidence type="ECO:0000256" key="9">
    <source>
        <dbReference type="ARBA" id="ARBA00022777"/>
    </source>
</evidence>
<dbReference type="Pfam" id="PF03004">
    <property type="entry name" value="Transposase_24"/>
    <property type="match status" value="1"/>
</dbReference>
<evidence type="ECO:0000259" key="20">
    <source>
        <dbReference type="PROSITE" id="PS50026"/>
    </source>
</evidence>
<feature type="coiled-coil region" evidence="17">
    <location>
        <begin position="258"/>
        <end position="285"/>
    </location>
</feature>
<evidence type="ECO:0000256" key="7">
    <source>
        <dbReference type="ARBA" id="ARBA00022737"/>
    </source>
</evidence>
<keyword evidence="10" id="KW-0067">ATP-binding</keyword>
<dbReference type="GO" id="GO:0004674">
    <property type="term" value="F:protein serine/threonine kinase activity"/>
    <property type="evidence" value="ECO:0007669"/>
    <property type="project" value="UniProtKB-KW"/>
</dbReference>
<keyword evidence="6" id="KW-0732">Signal</keyword>
<dbReference type="InterPro" id="IPR049883">
    <property type="entry name" value="NOTCH1_EGF-like"/>
</dbReference>
<dbReference type="EMBL" id="CM003604">
    <property type="protein sequence ID" value="KYP75215.1"/>
    <property type="molecule type" value="Genomic_DNA"/>
</dbReference>
<keyword evidence="4" id="KW-0808">Transferase</keyword>
<evidence type="ECO:0000256" key="11">
    <source>
        <dbReference type="ARBA" id="ARBA00022989"/>
    </source>
</evidence>
<sequence>MIHSSNTMQESRSIHTRIVEIHTRNSFSHNKTPCNLVSWNAKGQPIEPGGTIFISYLGSIVRSNIPITCDNWKVSTLSAYKNMVWKDIQDENGNYLDSPPIQPPEQYASMITEDVWRKFVAKRMDESFQEISKKNKERASHSNKYPYRASRKGYARLEQEMIKKSGSNVTSVPRQELWKNARVNKAGEIENENVQQVWDKCELLSQSIHPEDITDARSDILSQALCVPEYPGRVRGVGFGVTHKDYFPPKKRHKQQEHDLLIAQIRDMSARMARMEKEMLSLRQKDSSDSTKQFDACNSSGKGSCTIPSNSFHENHDYHNLNHMGKHMCDEKLKRFITLQVYGTTKETLYIIFYGVSVSILTLIGGTFYVYWTSKKSKLMKLKEHFFQKNGGLLLQQELVRYSGSAEMTKIFTMEELKEATNNFDEGTVLGQGGQGTVYKGILPDNRIVAIKMSKISNPNQIEQFINEVILLSRINHRNVVKILGCCLEAEVPLLVYEFIPNDIDECKELSHDCFEGATCKNFPPGNYTCRCPHGHRGDGRKSGAKCTRKSNIIIIALSAAFERKTDGELLFINTSTPKWLKEKLESMTFDLKPEPKHSIYSIFPSLGNVVKTIGRIPHKLDCNDMIFHGSKIRNSFSNKEQFFIICNLDNDVEFALNDHHLCEVVTGHHLTLEKLNFMVHYSFIVQEFMCCHNVHHFNCTIANVDVAQDQDLKILVTYHDR</sequence>
<comment type="catalytic activity">
    <reaction evidence="15">
        <text>L-threonyl-[protein] + ATP = O-phospho-L-threonyl-[protein] + ADP + H(+)</text>
        <dbReference type="Rhea" id="RHEA:46608"/>
        <dbReference type="Rhea" id="RHEA-COMP:11060"/>
        <dbReference type="Rhea" id="RHEA-COMP:11605"/>
        <dbReference type="ChEBI" id="CHEBI:15378"/>
        <dbReference type="ChEBI" id="CHEBI:30013"/>
        <dbReference type="ChEBI" id="CHEBI:30616"/>
        <dbReference type="ChEBI" id="CHEBI:61977"/>
        <dbReference type="ChEBI" id="CHEBI:456216"/>
    </reaction>
</comment>
<evidence type="ECO:0000256" key="14">
    <source>
        <dbReference type="ARBA" id="ARBA00047558"/>
    </source>
</evidence>
<dbReference type="GO" id="GO:0005886">
    <property type="term" value="C:plasma membrane"/>
    <property type="evidence" value="ECO:0007669"/>
    <property type="project" value="TreeGrafter"/>
</dbReference>
<dbReference type="PANTHER" id="PTHR27005:SF511">
    <property type="entry name" value="WALL-ASSOCIATED RECEPTOR KINASE 1-RELATED"/>
    <property type="match status" value="1"/>
</dbReference>
<dbReference type="InterPro" id="IPR001245">
    <property type="entry name" value="Ser-Thr/Tyr_kinase_cat_dom"/>
</dbReference>
<feature type="domain" description="EGF-like" evidence="20">
    <location>
        <begin position="503"/>
        <end position="539"/>
    </location>
</feature>
<protein>
    <submittedName>
        <fullName evidence="21">Wall-associated receptor kinase-like 4</fullName>
    </submittedName>
</protein>
<dbReference type="CDD" id="cd00054">
    <property type="entry name" value="EGF_CA"/>
    <property type="match status" value="1"/>
</dbReference>
<accession>A0A151U7C0</accession>
<dbReference type="SMART" id="SM00181">
    <property type="entry name" value="EGF"/>
    <property type="match status" value="1"/>
</dbReference>
<dbReference type="GO" id="GO:0007166">
    <property type="term" value="P:cell surface receptor signaling pathway"/>
    <property type="evidence" value="ECO:0007669"/>
    <property type="project" value="InterPro"/>
</dbReference>
<dbReference type="Proteomes" id="UP000075243">
    <property type="component" value="Chromosome 2"/>
</dbReference>
<keyword evidence="17" id="KW-0175">Coiled coil</keyword>
<keyword evidence="7" id="KW-0677">Repeat</keyword>
<evidence type="ECO:0000256" key="5">
    <source>
        <dbReference type="ARBA" id="ARBA00022692"/>
    </source>
</evidence>
<keyword evidence="13" id="KW-1015">Disulfide bond</keyword>
<keyword evidence="3 16" id="KW-0245">EGF-like domain</keyword>
<evidence type="ECO:0000313" key="21">
    <source>
        <dbReference type="EMBL" id="KYP75215.1"/>
    </source>
</evidence>
<dbReference type="GO" id="GO:0005509">
    <property type="term" value="F:calcium ion binding"/>
    <property type="evidence" value="ECO:0007669"/>
    <property type="project" value="InterPro"/>
</dbReference>
<feature type="domain" description="Protein kinase" evidence="19">
    <location>
        <begin position="424"/>
        <end position="722"/>
    </location>
</feature>
<evidence type="ECO:0000313" key="22">
    <source>
        <dbReference type="Proteomes" id="UP000075243"/>
    </source>
</evidence>
<organism evidence="21 22">
    <name type="scientific">Cajanus cajan</name>
    <name type="common">Pigeon pea</name>
    <name type="synonym">Cajanus indicus</name>
    <dbReference type="NCBI Taxonomy" id="3821"/>
    <lineage>
        <taxon>Eukaryota</taxon>
        <taxon>Viridiplantae</taxon>
        <taxon>Streptophyta</taxon>
        <taxon>Embryophyta</taxon>
        <taxon>Tracheophyta</taxon>
        <taxon>Spermatophyta</taxon>
        <taxon>Magnoliopsida</taxon>
        <taxon>eudicotyledons</taxon>
        <taxon>Gunneridae</taxon>
        <taxon>Pentapetalae</taxon>
        <taxon>rosids</taxon>
        <taxon>fabids</taxon>
        <taxon>Fabales</taxon>
        <taxon>Fabaceae</taxon>
        <taxon>Papilionoideae</taxon>
        <taxon>50 kb inversion clade</taxon>
        <taxon>NPAAA clade</taxon>
        <taxon>indigoferoid/millettioid clade</taxon>
        <taxon>Phaseoleae</taxon>
        <taxon>Cajanus</taxon>
    </lineage>
</organism>
<dbReference type="PROSITE" id="PS50011">
    <property type="entry name" value="PROTEIN_KINASE_DOM"/>
    <property type="match status" value="1"/>
</dbReference>
<keyword evidence="5 18" id="KW-0812">Transmembrane</keyword>
<evidence type="ECO:0000256" key="3">
    <source>
        <dbReference type="ARBA" id="ARBA00022536"/>
    </source>
</evidence>
<evidence type="ECO:0000256" key="10">
    <source>
        <dbReference type="ARBA" id="ARBA00022840"/>
    </source>
</evidence>
<name>A0A151U7C0_CAJCA</name>
<evidence type="ECO:0000256" key="16">
    <source>
        <dbReference type="PROSITE-ProRule" id="PRU00076"/>
    </source>
</evidence>
<dbReference type="Gene3D" id="3.30.200.20">
    <property type="entry name" value="Phosphorylase Kinase, domain 1"/>
    <property type="match status" value="1"/>
</dbReference>
<keyword evidence="11 18" id="KW-1133">Transmembrane helix</keyword>
<evidence type="ECO:0000259" key="19">
    <source>
        <dbReference type="PROSITE" id="PS50011"/>
    </source>
</evidence>
<gene>
    <name evidence="21" type="ORF">KK1_007920</name>
</gene>